<evidence type="ECO:0000256" key="1">
    <source>
        <dbReference type="PIRNR" id="PIRNR037226"/>
    </source>
</evidence>
<evidence type="ECO:0000313" key="2">
    <source>
        <dbReference type="EMBL" id="WOO82571.1"/>
    </source>
</evidence>
<dbReference type="RefSeq" id="XP_062628603.1">
    <property type="nucleotide sequence ID" value="XM_062772619.1"/>
</dbReference>
<dbReference type="EMBL" id="CP086717">
    <property type="protein sequence ID" value="WOO82571.1"/>
    <property type="molecule type" value="Genomic_DNA"/>
</dbReference>
<dbReference type="SUPFAM" id="SSF55031">
    <property type="entry name" value="Bacterial exopeptidase dimerisation domain"/>
    <property type="match status" value="1"/>
</dbReference>
<dbReference type="SUPFAM" id="SSF53187">
    <property type="entry name" value="Zn-dependent exopeptidases"/>
    <property type="match status" value="1"/>
</dbReference>
<reference evidence="2" key="1">
    <citation type="submission" date="2023-10" db="EMBL/GenBank/DDBJ databases">
        <authorList>
            <person name="Noh H."/>
        </authorList>
    </citation>
    <scope>NUCLEOTIDE SEQUENCE</scope>
    <source>
        <strain evidence="2">DUCC4014</strain>
    </source>
</reference>
<dbReference type="PANTHER" id="PTHR30575">
    <property type="entry name" value="PEPTIDASE M20"/>
    <property type="match status" value="1"/>
</dbReference>
<dbReference type="NCBIfam" id="TIGR01891">
    <property type="entry name" value="amidohydrolases"/>
    <property type="match status" value="1"/>
</dbReference>
<accession>A0AAF1BIR1</accession>
<dbReference type="GO" id="GO:0016805">
    <property type="term" value="F:dipeptidase activity"/>
    <property type="evidence" value="ECO:0007669"/>
    <property type="project" value="InterPro"/>
</dbReference>
<name>A0AAF1BIR1_9TREE</name>
<gene>
    <name evidence="2" type="primary">Pm20d2_0</name>
    <name evidence="2" type="ORF">LOC62_04G006054</name>
</gene>
<protein>
    <recommendedName>
        <fullName evidence="1">Peptidase M20 domain-containing protein 2</fullName>
    </recommendedName>
</protein>
<dbReference type="Gene3D" id="3.40.630.10">
    <property type="entry name" value="Zn peptidases"/>
    <property type="match status" value="1"/>
</dbReference>
<dbReference type="InterPro" id="IPR036264">
    <property type="entry name" value="Bact_exopeptidase_dim_dom"/>
</dbReference>
<dbReference type="Gene3D" id="3.30.70.360">
    <property type="match status" value="1"/>
</dbReference>
<dbReference type="GeneID" id="87809281"/>
<evidence type="ECO:0000313" key="3">
    <source>
        <dbReference type="Proteomes" id="UP000827549"/>
    </source>
</evidence>
<dbReference type="PANTHER" id="PTHR30575:SF0">
    <property type="entry name" value="XAA-ARG DIPEPTIDASE"/>
    <property type="match status" value="1"/>
</dbReference>
<dbReference type="Proteomes" id="UP000827549">
    <property type="component" value="Chromosome 4"/>
</dbReference>
<organism evidence="2 3">
    <name type="scientific">Vanrija pseudolonga</name>
    <dbReference type="NCBI Taxonomy" id="143232"/>
    <lineage>
        <taxon>Eukaryota</taxon>
        <taxon>Fungi</taxon>
        <taxon>Dikarya</taxon>
        <taxon>Basidiomycota</taxon>
        <taxon>Agaricomycotina</taxon>
        <taxon>Tremellomycetes</taxon>
        <taxon>Trichosporonales</taxon>
        <taxon>Trichosporonaceae</taxon>
        <taxon>Vanrija</taxon>
    </lineage>
</organism>
<dbReference type="InterPro" id="IPR017439">
    <property type="entry name" value="Amidohydrolase"/>
</dbReference>
<comment type="similarity">
    <text evidence="1">Belongs to the peptidase M20A family.</text>
</comment>
<sequence>MAATHTPEGLTPALLDQVEAAILALTPSLTLIQADIHSHPELAWQEHRTHDTTAGYMEKAGWDVTRHAYGLQTAWRAEKVVRDGKGRVVGFNSELDALPHGHACGHNLIAIAGMAAAIGTAQVMEANGVSGRVVLLGTPAEEAYGGKDFMLKRGAYDEMDVCLMTHPGITGNGSWLPSMCCNAAFTIEYKGASAHAGAMPSAGVNALDAAVSGYTNVALLRQQIPDTHRIYNVLKGSEGWTANIITSNAKVMCGIRAPTAREVYKMIDRALNCYKAAALATGCSYTITKDALYLDTQHSTELDSYLETVTQRWAGEGYSYRKFVTYGTTDFGNVTYKCPALHPMFQLPDLPEGDFCRESEPCGCAYSDTYANHTNSDSAVKAALRSATCLAAVALRAAVDDDWMATVKDKWEAQMAACEGHETVKELEALLAPYPLSDVCAHAVCEDGWKDVAAKARAAA</sequence>
<proteinExistence type="inferred from homology"/>
<dbReference type="InterPro" id="IPR017144">
    <property type="entry name" value="Xaa-Arg_dipeptidase"/>
</dbReference>
<dbReference type="FunFam" id="3.30.70.360:FF:000004">
    <property type="entry name" value="Peptidase M20 domain-containing protein 2"/>
    <property type="match status" value="1"/>
</dbReference>
<dbReference type="AlphaFoldDB" id="A0AAF1BIR1"/>
<dbReference type="InterPro" id="IPR052030">
    <property type="entry name" value="Peptidase_M20/M20A_hydrolases"/>
</dbReference>
<dbReference type="CDD" id="cd03887">
    <property type="entry name" value="M20_Acy1L2"/>
    <property type="match status" value="1"/>
</dbReference>
<keyword evidence="3" id="KW-1185">Reference proteome</keyword>
<dbReference type="PIRSF" id="PIRSF037226">
    <property type="entry name" value="Amidohydrolase_ACY1L2_prd"/>
    <property type="match status" value="1"/>
</dbReference>